<reference evidence="5" key="1">
    <citation type="submission" date="2018-09" db="EMBL/GenBank/DDBJ databases">
        <authorList>
            <person name="Livingstone P.G."/>
            <person name="Whitworth D.E."/>
        </authorList>
    </citation>
    <scope>NUCLEOTIDE SEQUENCE [LARGE SCALE GENOMIC DNA]</scope>
    <source>
        <strain evidence="5">AB050A</strain>
    </source>
</reference>
<protein>
    <submittedName>
        <fullName evidence="4">Sugar ABC transporter substrate-binding protein</fullName>
    </submittedName>
</protein>
<feature type="domain" description="Soluble ligand binding" evidence="3">
    <location>
        <begin position="132"/>
        <end position="179"/>
    </location>
</feature>
<dbReference type="InterPro" id="IPR019554">
    <property type="entry name" value="Soluble_ligand-bd"/>
</dbReference>
<sequence>MPSVPSRFRGPVSRALACAGLLAGLLVVAPGCSGLGKYTWVNDYQEKPTESDAAYRIVPGDVLNVKVFGQEALTTRAKVREDGHISLTFLDDVEAAGHSPALLAQQIQTRLKDFINHPVVTVSLEEARPMSVTMLGEVANVGAHVLDPGATLLQALGAAGSFTDYAHRDRIFVLRRDDPAAEQPTRIRVRYEDIIRGEGRAAGFRLRPGDVVVVE</sequence>
<dbReference type="Gene3D" id="3.30.1950.10">
    <property type="entry name" value="wza like domain"/>
    <property type="match status" value="1"/>
</dbReference>
<dbReference type="Gene3D" id="3.10.560.10">
    <property type="entry name" value="Outer membrane lipoprotein wza domain like"/>
    <property type="match status" value="1"/>
</dbReference>
<gene>
    <name evidence="4" type="ORF">D7W81_38945</name>
</gene>
<evidence type="ECO:0000259" key="2">
    <source>
        <dbReference type="Pfam" id="PF02563"/>
    </source>
</evidence>
<keyword evidence="1" id="KW-0732">Signal</keyword>
<evidence type="ECO:0000313" key="4">
    <source>
        <dbReference type="EMBL" id="RKH53736.1"/>
    </source>
</evidence>
<dbReference type="InterPro" id="IPR003715">
    <property type="entry name" value="Poly_export_N"/>
</dbReference>
<evidence type="ECO:0000256" key="1">
    <source>
        <dbReference type="ARBA" id="ARBA00022729"/>
    </source>
</evidence>
<evidence type="ECO:0000313" key="5">
    <source>
        <dbReference type="Proteomes" id="UP000267003"/>
    </source>
</evidence>
<dbReference type="Proteomes" id="UP000267003">
    <property type="component" value="Unassembled WGS sequence"/>
</dbReference>
<dbReference type="Pfam" id="PF02563">
    <property type="entry name" value="Poly_export"/>
    <property type="match status" value="1"/>
</dbReference>
<dbReference type="RefSeq" id="WP_120560413.1">
    <property type="nucleotide sequence ID" value="NZ_RAWK01000406.1"/>
</dbReference>
<name>A0A3A8PB97_9BACT</name>
<dbReference type="OrthoDB" id="193635at2"/>
<organism evidence="4 5">
    <name type="scientific">Corallococcus aberystwythensis</name>
    <dbReference type="NCBI Taxonomy" id="2316722"/>
    <lineage>
        <taxon>Bacteria</taxon>
        <taxon>Pseudomonadati</taxon>
        <taxon>Myxococcota</taxon>
        <taxon>Myxococcia</taxon>
        <taxon>Myxococcales</taxon>
        <taxon>Cystobacterineae</taxon>
        <taxon>Myxococcaceae</taxon>
        <taxon>Corallococcus</taxon>
    </lineage>
</organism>
<dbReference type="Pfam" id="PF10531">
    <property type="entry name" value="SLBB"/>
    <property type="match status" value="1"/>
</dbReference>
<dbReference type="AlphaFoldDB" id="A0A3A8PB97"/>
<proteinExistence type="predicted"/>
<dbReference type="EMBL" id="RAWK01000406">
    <property type="protein sequence ID" value="RKH53736.1"/>
    <property type="molecule type" value="Genomic_DNA"/>
</dbReference>
<comment type="caution">
    <text evidence="4">The sequence shown here is derived from an EMBL/GenBank/DDBJ whole genome shotgun (WGS) entry which is preliminary data.</text>
</comment>
<accession>A0A3A8PB97</accession>
<dbReference type="PANTHER" id="PTHR33619:SF3">
    <property type="entry name" value="POLYSACCHARIDE EXPORT PROTEIN GFCE-RELATED"/>
    <property type="match status" value="1"/>
</dbReference>
<dbReference type="NCBIfam" id="NF041843">
    <property type="entry name" value="EpsY"/>
    <property type="match status" value="1"/>
</dbReference>
<keyword evidence="5" id="KW-1185">Reference proteome</keyword>
<dbReference type="PANTHER" id="PTHR33619">
    <property type="entry name" value="POLYSACCHARIDE EXPORT PROTEIN GFCE-RELATED"/>
    <property type="match status" value="1"/>
</dbReference>
<feature type="domain" description="Polysaccharide export protein N-terminal" evidence="2">
    <location>
        <begin position="51"/>
        <end position="124"/>
    </location>
</feature>
<evidence type="ECO:0000259" key="3">
    <source>
        <dbReference type="Pfam" id="PF10531"/>
    </source>
</evidence>
<dbReference type="InterPro" id="IPR049712">
    <property type="entry name" value="Poly_export"/>
</dbReference>
<dbReference type="GO" id="GO:0015159">
    <property type="term" value="F:polysaccharide transmembrane transporter activity"/>
    <property type="evidence" value="ECO:0007669"/>
    <property type="project" value="InterPro"/>
</dbReference>